<dbReference type="InterPro" id="IPR036440">
    <property type="entry name" value="Peptidase_C15-like_sf"/>
</dbReference>
<reference evidence="1 2" key="1">
    <citation type="journal article" date="2023" name="G3 (Bethesda)">
        <title>A chromosome-level genome assembly of Zasmidium syzygii isolated from banana leaves.</title>
        <authorList>
            <person name="van Westerhoven A.C."/>
            <person name="Mehrabi R."/>
            <person name="Talebi R."/>
            <person name="Steentjes M.B.F."/>
            <person name="Corcolon B."/>
            <person name="Chong P.A."/>
            <person name="Kema G.H.J."/>
            <person name="Seidl M.F."/>
        </authorList>
    </citation>
    <scope>NUCLEOTIDE SEQUENCE [LARGE SCALE GENOMIC DNA]</scope>
    <source>
        <strain evidence="1 2">P124</strain>
    </source>
</reference>
<evidence type="ECO:0000313" key="2">
    <source>
        <dbReference type="Proteomes" id="UP001305779"/>
    </source>
</evidence>
<dbReference type="EMBL" id="JAXOVC010000007">
    <property type="protein sequence ID" value="KAK4498843.1"/>
    <property type="molecule type" value="Genomic_DNA"/>
</dbReference>
<organism evidence="1 2">
    <name type="scientific">Zasmidium cellare</name>
    <name type="common">Wine cellar mold</name>
    <name type="synonym">Racodium cellare</name>
    <dbReference type="NCBI Taxonomy" id="395010"/>
    <lineage>
        <taxon>Eukaryota</taxon>
        <taxon>Fungi</taxon>
        <taxon>Dikarya</taxon>
        <taxon>Ascomycota</taxon>
        <taxon>Pezizomycotina</taxon>
        <taxon>Dothideomycetes</taxon>
        <taxon>Dothideomycetidae</taxon>
        <taxon>Mycosphaerellales</taxon>
        <taxon>Mycosphaerellaceae</taxon>
        <taxon>Zasmidium</taxon>
    </lineage>
</organism>
<dbReference type="SUPFAM" id="SSF53182">
    <property type="entry name" value="Pyrrolidone carboxyl peptidase (pyroglutamate aminopeptidase)"/>
    <property type="match status" value="1"/>
</dbReference>
<name>A0ABR0ECA3_ZASCE</name>
<proteinExistence type="predicted"/>
<accession>A0ABR0ECA3</accession>
<dbReference type="Gene3D" id="3.40.630.20">
    <property type="entry name" value="Peptidase C15, pyroglutamyl peptidase I-like"/>
    <property type="match status" value="1"/>
</dbReference>
<keyword evidence="2" id="KW-1185">Reference proteome</keyword>
<evidence type="ECO:0000313" key="1">
    <source>
        <dbReference type="EMBL" id="KAK4498843.1"/>
    </source>
</evidence>
<protein>
    <recommendedName>
        <fullName evidence="3">Peptidase C15, pyroglutamyl peptidase I-like protein</fullName>
    </recommendedName>
</protein>
<evidence type="ECO:0008006" key="3">
    <source>
        <dbReference type="Google" id="ProtNLM"/>
    </source>
</evidence>
<comment type="caution">
    <text evidence="1">The sequence shown here is derived from an EMBL/GenBank/DDBJ whole genome shotgun (WGS) entry which is preliminary data.</text>
</comment>
<sequence length="264" mass="29283">MTKTEFSVLVTGFGANLNAPYGNATSNPASLIARSLPQSLSFTHSLNSTNATITFIDPIAGNFAELGGDYSTKRRRIKDLHDQYGATVDLWVHLGRGPWSFITCERRAFRQDFTSSWLGDDARKGYYLYRDNEKKTAKELGHCPWKEAGVPIGLESEIDVNGVVEGSNGALKKMREDPLEVRSHVEAGDAGCGFTFYESMANCVVDGRRRHVLFCHVPRSTEEVEIQRATEAVLAIVGASVEYIVAREGSEQEVDWKQEFGRVP</sequence>
<gene>
    <name evidence="1" type="ORF">PRZ48_009353</name>
</gene>
<dbReference type="Proteomes" id="UP001305779">
    <property type="component" value="Unassembled WGS sequence"/>
</dbReference>